<dbReference type="AlphaFoldDB" id="A0A8B7UYL4"/>
<dbReference type="PROSITE" id="PS50835">
    <property type="entry name" value="IG_LIKE"/>
    <property type="match status" value="1"/>
</dbReference>
<name>A0A8B7UYL4_CASCN</name>
<evidence type="ECO:0000256" key="6">
    <source>
        <dbReference type="ARBA" id="ARBA00022989"/>
    </source>
</evidence>
<evidence type="ECO:0000256" key="1">
    <source>
        <dbReference type="ARBA" id="ARBA00004479"/>
    </source>
</evidence>
<organism evidence="15">
    <name type="scientific">Castor canadensis</name>
    <name type="common">American beaver</name>
    <dbReference type="NCBI Taxonomy" id="51338"/>
    <lineage>
        <taxon>Eukaryota</taxon>
        <taxon>Metazoa</taxon>
        <taxon>Chordata</taxon>
        <taxon>Craniata</taxon>
        <taxon>Vertebrata</taxon>
        <taxon>Euteleostomi</taxon>
        <taxon>Mammalia</taxon>
        <taxon>Eutheria</taxon>
        <taxon>Euarchontoglires</taxon>
        <taxon>Glires</taxon>
        <taxon>Rodentia</taxon>
        <taxon>Castorimorpha</taxon>
        <taxon>Castoridae</taxon>
        <taxon>Castor</taxon>
    </lineage>
</organism>
<feature type="chain" id="PRO_5034804637" evidence="13">
    <location>
        <begin position="20"/>
        <end position="377"/>
    </location>
</feature>
<evidence type="ECO:0000256" key="8">
    <source>
        <dbReference type="ARBA" id="ARBA00023136"/>
    </source>
</evidence>
<dbReference type="FunFam" id="2.60.40.10:FF:000470">
    <property type="entry name" value="SLAM family member 7"/>
    <property type="match status" value="1"/>
</dbReference>
<keyword evidence="2" id="KW-0399">Innate immunity</keyword>
<dbReference type="Gene3D" id="2.60.40.10">
    <property type="entry name" value="Immunoglobulins"/>
    <property type="match status" value="2"/>
</dbReference>
<keyword evidence="6 12" id="KW-1133">Transmembrane helix</keyword>
<dbReference type="SUPFAM" id="SSF48726">
    <property type="entry name" value="Immunoglobulin"/>
    <property type="match status" value="2"/>
</dbReference>
<keyword evidence="3 12" id="KW-0812">Transmembrane</keyword>
<reference evidence="15" key="1">
    <citation type="submission" date="2025-08" db="UniProtKB">
        <authorList>
            <consortium name="RefSeq"/>
        </authorList>
    </citation>
    <scope>IDENTIFICATION</scope>
    <source>
        <tissue evidence="15">Leukocyte</tissue>
    </source>
</reference>
<evidence type="ECO:0000256" key="10">
    <source>
        <dbReference type="ARBA" id="ARBA00023180"/>
    </source>
</evidence>
<keyword evidence="11" id="KW-0393">Immunoglobulin domain</keyword>
<dbReference type="PANTHER" id="PTHR12080">
    <property type="entry name" value="SIGNALING LYMPHOCYTIC ACTIVATION MOLECULE"/>
    <property type="match status" value="1"/>
</dbReference>
<evidence type="ECO:0000256" key="5">
    <source>
        <dbReference type="ARBA" id="ARBA00022859"/>
    </source>
</evidence>
<dbReference type="KEGG" id="ccan:109689608"/>
<keyword evidence="10" id="KW-0325">Glycoprotein</keyword>
<evidence type="ECO:0000256" key="4">
    <source>
        <dbReference type="ARBA" id="ARBA00022729"/>
    </source>
</evidence>
<evidence type="ECO:0000256" key="2">
    <source>
        <dbReference type="ARBA" id="ARBA00022588"/>
    </source>
</evidence>
<dbReference type="InterPro" id="IPR007110">
    <property type="entry name" value="Ig-like_dom"/>
</dbReference>
<evidence type="ECO:0000256" key="11">
    <source>
        <dbReference type="ARBA" id="ARBA00023319"/>
    </source>
</evidence>
<feature type="signal peptide" evidence="13">
    <location>
        <begin position="1"/>
        <end position="19"/>
    </location>
</feature>
<proteinExistence type="predicted"/>
<dbReference type="InterPro" id="IPR013106">
    <property type="entry name" value="Ig_V-set"/>
</dbReference>
<dbReference type="Pfam" id="PF07686">
    <property type="entry name" value="V-set"/>
    <property type="match status" value="1"/>
</dbReference>
<comment type="subcellular location">
    <subcellularLocation>
        <location evidence="1">Membrane</location>
        <topology evidence="1">Single-pass type I membrane protein</topology>
    </subcellularLocation>
</comment>
<feature type="transmembrane region" description="Helical" evidence="12">
    <location>
        <begin position="227"/>
        <end position="247"/>
    </location>
</feature>
<dbReference type="InterPro" id="IPR015631">
    <property type="entry name" value="CD2/SLAM_rcpt"/>
</dbReference>
<accession>A0A8B7UYL4</accession>
<gene>
    <name evidence="15" type="primary">Slamf6</name>
</gene>
<keyword evidence="8 12" id="KW-0472">Membrane</keyword>
<dbReference type="GO" id="GO:0009897">
    <property type="term" value="C:external side of plasma membrane"/>
    <property type="evidence" value="ECO:0007669"/>
    <property type="project" value="TreeGrafter"/>
</dbReference>
<dbReference type="InterPro" id="IPR036179">
    <property type="entry name" value="Ig-like_dom_sf"/>
</dbReference>
<dbReference type="OrthoDB" id="8963224at2759"/>
<feature type="domain" description="Ig-like" evidence="14">
    <location>
        <begin position="114"/>
        <end position="205"/>
    </location>
</feature>
<dbReference type="RefSeq" id="XP_020024132.1">
    <property type="nucleotide sequence ID" value="XM_020168543.1"/>
</dbReference>
<evidence type="ECO:0000256" key="9">
    <source>
        <dbReference type="ARBA" id="ARBA00023157"/>
    </source>
</evidence>
<dbReference type="CTD" id="114836"/>
<dbReference type="GO" id="GO:0072540">
    <property type="term" value="P:T-helper 17 cell lineage commitment"/>
    <property type="evidence" value="ECO:0007669"/>
    <property type="project" value="TreeGrafter"/>
</dbReference>
<keyword evidence="7" id="KW-1064">Adaptive immunity</keyword>
<evidence type="ECO:0000256" key="12">
    <source>
        <dbReference type="SAM" id="Phobius"/>
    </source>
</evidence>
<evidence type="ECO:0000259" key="14">
    <source>
        <dbReference type="PROSITE" id="PS50835"/>
    </source>
</evidence>
<dbReference type="InterPro" id="IPR013783">
    <property type="entry name" value="Ig-like_fold"/>
</dbReference>
<keyword evidence="4 13" id="KW-0732">Signal</keyword>
<evidence type="ECO:0000256" key="13">
    <source>
        <dbReference type="SAM" id="SignalP"/>
    </source>
</evidence>
<protein>
    <submittedName>
        <fullName evidence="15">SLAM family member 6 isoform X1</fullName>
    </submittedName>
</protein>
<dbReference type="GO" id="GO:0032729">
    <property type="term" value="P:positive regulation of type II interferon production"/>
    <property type="evidence" value="ECO:0007669"/>
    <property type="project" value="TreeGrafter"/>
</dbReference>
<evidence type="ECO:0000256" key="3">
    <source>
        <dbReference type="ARBA" id="ARBA00022692"/>
    </source>
</evidence>
<sequence length="377" mass="42356">MFWLFQSLPLVFCLGTGNAVSQTSLVVNGVLGESITLPVKLPNREKVEAVIWHYNEIAIAIIQLNNELESPQVMVLDGKRKNRLNVTQTYSLHLSNLKMADAGSYRVQISMETPLLLSSYTLRIFRRLKNLQVTNHIRLPENGTCEIHLTCSVENPNDTVSFRWQDLGNISSSGPNLTISWDSKNSSKQNYSCIAENPVSSVSFSVSAQSLCKGVLTTENLHWTSTWTLITVSLIAVVITVLCILVWRKRRGSLHFPTAQTQHPVQSSQSTEYTFDSPGNTVYAQVNHPKRVSLFSLELHHYCYFYSDYLQTCHPNNPVYPNDIHHWEEMKPATKAASYMQDHSIVCCSRPVGMFIPTLFSTVLELLHASVGLVPSA</sequence>
<dbReference type="FunFam" id="2.60.40.10:FF:000820">
    <property type="entry name" value="SLAM family member 7"/>
    <property type="match status" value="1"/>
</dbReference>
<evidence type="ECO:0000256" key="7">
    <source>
        <dbReference type="ARBA" id="ARBA00023130"/>
    </source>
</evidence>
<keyword evidence="5" id="KW-0391">Immunity</keyword>
<dbReference type="PANTHER" id="PTHR12080:SF16">
    <property type="entry name" value="SLAM FAMILY MEMBER 6"/>
    <property type="match status" value="1"/>
</dbReference>
<keyword evidence="9" id="KW-1015">Disulfide bond</keyword>
<dbReference type="GO" id="GO:0045087">
    <property type="term" value="P:innate immune response"/>
    <property type="evidence" value="ECO:0007669"/>
    <property type="project" value="UniProtKB-KW"/>
</dbReference>
<evidence type="ECO:0000313" key="15">
    <source>
        <dbReference type="RefSeq" id="XP_020024132.1"/>
    </source>
</evidence>